<proteinExistence type="predicted"/>
<dbReference type="PROSITE" id="PS51318">
    <property type="entry name" value="TAT"/>
    <property type="match status" value="1"/>
</dbReference>
<dbReference type="SUPFAM" id="SSF56601">
    <property type="entry name" value="beta-lactamase/transpeptidase-like"/>
    <property type="match status" value="1"/>
</dbReference>
<dbReference type="Proteomes" id="UP000818266">
    <property type="component" value="Unassembled WGS sequence"/>
</dbReference>
<organism evidence="3 4">
    <name type="scientific">Microcella pacifica</name>
    <dbReference type="NCBI Taxonomy" id="2591847"/>
    <lineage>
        <taxon>Bacteria</taxon>
        <taxon>Bacillati</taxon>
        <taxon>Actinomycetota</taxon>
        <taxon>Actinomycetes</taxon>
        <taxon>Micrococcales</taxon>
        <taxon>Microbacteriaceae</taxon>
        <taxon>Microcella</taxon>
    </lineage>
</organism>
<keyword evidence="1" id="KW-0732">Signal</keyword>
<dbReference type="Gene3D" id="3.40.710.10">
    <property type="entry name" value="DD-peptidase/beta-lactamase superfamily"/>
    <property type="match status" value="1"/>
</dbReference>
<feature type="signal peptide" evidence="1">
    <location>
        <begin position="1"/>
        <end position="30"/>
    </location>
</feature>
<protein>
    <submittedName>
        <fullName evidence="3">D-alanyl-D-alanine carboxypeptidase</fullName>
    </submittedName>
</protein>
<evidence type="ECO:0000313" key="3">
    <source>
        <dbReference type="EMBL" id="NHF61892.1"/>
    </source>
</evidence>
<keyword evidence="3" id="KW-0121">Carboxypeptidase</keyword>
<dbReference type="InterPro" id="IPR001967">
    <property type="entry name" value="Peptidase_S11_N"/>
</dbReference>
<keyword evidence="4" id="KW-1185">Reference proteome</keyword>
<reference evidence="3 4" key="1">
    <citation type="submission" date="2020-03" db="EMBL/GenBank/DDBJ databases">
        <title>Chryseoglobus sp. isolated from a deep-sea seamount.</title>
        <authorList>
            <person name="Zhang D.-C."/>
        </authorList>
    </citation>
    <scope>NUCLEOTIDE SEQUENCE [LARGE SCALE GENOMIC DNA]</scope>
    <source>
        <strain evidence="3 4">KN1116</strain>
    </source>
</reference>
<dbReference type="EMBL" id="VIKT02000002">
    <property type="protein sequence ID" value="NHF61892.1"/>
    <property type="molecule type" value="Genomic_DNA"/>
</dbReference>
<dbReference type="GO" id="GO:0006508">
    <property type="term" value="P:proteolysis"/>
    <property type="evidence" value="ECO:0007669"/>
    <property type="project" value="InterPro"/>
</dbReference>
<sequence length="408" mass="42450">MTRRRPLLRSVAIAALVALGASTLGYSAFAALAPVPAAEPHVQALPELVTPAPEVSIPGYGAAAIGAADRRQVFASRGLDEVRPIASITKVITALVVLDAHPVEEGSSGATITLTQADSDLVARYRALNGTTAPAPAGATITQREVIELMMVASANNYAETLATWAFGSVADYLTAARAWLDAHDLASISVGDTTGFSLLNRASPRALLDLGRLALADPVVAAAAALPAVTVPGIGTYENRNLIVGVDGVTGLKTGTLIEAGACLLFSAREVIDGEEVDVVGVVLAGPDHPTVADDVRTLLASARDDFHEITIATEGQLVARYETEWGASASLHVAETVADLVWGEVRAIGVVRAPQLQPGVPLPDPGSVTVRYGDRRVSIPLEWRGALEGPDLAWRLAQPLEAVWGE</sequence>
<dbReference type="RefSeq" id="WP_165638008.1">
    <property type="nucleotide sequence ID" value="NZ_VIKT02000002.1"/>
</dbReference>
<feature type="chain" id="PRO_5039711456" evidence="1">
    <location>
        <begin position="31"/>
        <end position="408"/>
    </location>
</feature>
<dbReference type="GO" id="GO:0009002">
    <property type="term" value="F:serine-type D-Ala-D-Ala carboxypeptidase activity"/>
    <property type="evidence" value="ECO:0007669"/>
    <property type="project" value="InterPro"/>
</dbReference>
<gene>
    <name evidence="3" type="ORF">FK219_001330</name>
</gene>
<accession>A0A9E5MDX2</accession>
<name>A0A9E5MDX2_9MICO</name>
<dbReference type="Pfam" id="PF00768">
    <property type="entry name" value="Peptidase_S11"/>
    <property type="match status" value="1"/>
</dbReference>
<keyword evidence="3" id="KW-0378">Hydrolase</keyword>
<evidence type="ECO:0000259" key="2">
    <source>
        <dbReference type="Pfam" id="PF00768"/>
    </source>
</evidence>
<feature type="domain" description="Peptidase S11 D-alanyl-D-alanine carboxypeptidase A N-terminal" evidence="2">
    <location>
        <begin position="71"/>
        <end position="285"/>
    </location>
</feature>
<dbReference type="AlphaFoldDB" id="A0A9E5MDX2"/>
<evidence type="ECO:0000313" key="4">
    <source>
        <dbReference type="Proteomes" id="UP000818266"/>
    </source>
</evidence>
<keyword evidence="3" id="KW-0645">Protease</keyword>
<dbReference type="InterPro" id="IPR006311">
    <property type="entry name" value="TAT_signal"/>
</dbReference>
<dbReference type="InterPro" id="IPR012338">
    <property type="entry name" value="Beta-lactam/transpept-like"/>
</dbReference>
<comment type="caution">
    <text evidence="3">The sequence shown here is derived from an EMBL/GenBank/DDBJ whole genome shotgun (WGS) entry which is preliminary data.</text>
</comment>
<evidence type="ECO:0000256" key="1">
    <source>
        <dbReference type="SAM" id="SignalP"/>
    </source>
</evidence>